<evidence type="ECO:0000313" key="4">
    <source>
        <dbReference type="Proteomes" id="UP000629468"/>
    </source>
</evidence>
<organism evidence="3 4">
    <name type="scientific">Agaricus bisporus var. burnettii</name>
    <dbReference type="NCBI Taxonomy" id="192524"/>
    <lineage>
        <taxon>Eukaryota</taxon>
        <taxon>Fungi</taxon>
        <taxon>Dikarya</taxon>
        <taxon>Basidiomycota</taxon>
        <taxon>Agaricomycotina</taxon>
        <taxon>Agaricomycetes</taxon>
        <taxon>Agaricomycetidae</taxon>
        <taxon>Agaricales</taxon>
        <taxon>Agaricineae</taxon>
        <taxon>Agaricaceae</taxon>
        <taxon>Agaricus</taxon>
    </lineage>
</organism>
<comment type="caution">
    <text evidence="3">The sequence shown here is derived from an EMBL/GenBank/DDBJ whole genome shotgun (WGS) entry which is preliminary data.</text>
</comment>
<reference evidence="3 4" key="1">
    <citation type="journal article" name="Sci. Rep.">
        <title>Telomere-to-telomere assembled and centromere annotated genomes of the two main subspecies of the button mushroom Agaricus bisporus reveal especially polymorphic chromosome ends.</title>
        <authorList>
            <person name="Sonnenberg A.S.M."/>
            <person name="Sedaghat-Telgerd N."/>
            <person name="Lavrijssen B."/>
            <person name="Ohm R.A."/>
            <person name="Hendrickx P.M."/>
            <person name="Scholtmeijer K."/>
            <person name="Baars J.J.P."/>
            <person name="van Peer A."/>
        </authorList>
    </citation>
    <scope>NUCLEOTIDE SEQUENCE [LARGE SCALE GENOMIC DNA]</scope>
    <source>
        <strain evidence="3 4">H119_p4</strain>
    </source>
</reference>
<dbReference type="InterPro" id="IPR006073">
    <property type="entry name" value="GTP-bd"/>
</dbReference>
<dbReference type="GO" id="GO:0005737">
    <property type="term" value="C:cytoplasm"/>
    <property type="evidence" value="ECO:0007669"/>
    <property type="project" value="TreeGrafter"/>
</dbReference>
<feature type="domain" description="G" evidence="2">
    <location>
        <begin position="31"/>
        <end position="87"/>
    </location>
</feature>
<dbReference type="GO" id="GO:0030488">
    <property type="term" value="P:tRNA methylation"/>
    <property type="evidence" value="ECO:0007669"/>
    <property type="project" value="TreeGrafter"/>
</dbReference>
<dbReference type="InterPro" id="IPR027417">
    <property type="entry name" value="P-loop_NTPase"/>
</dbReference>
<evidence type="ECO:0000256" key="1">
    <source>
        <dbReference type="SAM" id="MobiDB-lite"/>
    </source>
</evidence>
<dbReference type="EMBL" id="JABXXO010000008">
    <property type="protein sequence ID" value="KAF7771555.1"/>
    <property type="molecule type" value="Genomic_DNA"/>
</dbReference>
<name>A0A8H7KFL4_AGABI</name>
<dbReference type="Gene3D" id="3.40.50.300">
    <property type="entry name" value="P-loop containing nucleotide triphosphate hydrolases"/>
    <property type="match status" value="2"/>
</dbReference>
<evidence type="ECO:0000259" key="2">
    <source>
        <dbReference type="Pfam" id="PF01926"/>
    </source>
</evidence>
<feature type="region of interest" description="Disordered" evidence="1">
    <location>
        <begin position="376"/>
        <end position="395"/>
    </location>
</feature>
<dbReference type="GO" id="GO:0002098">
    <property type="term" value="P:tRNA wobble uridine modification"/>
    <property type="evidence" value="ECO:0007669"/>
    <property type="project" value="TreeGrafter"/>
</dbReference>
<protein>
    <recommendedName>
        <fullName evidence="2">G domain-containing protein</fullName>
    </recommendedName>
</protein>
<gene>
    <name evidence="3" type="ORF">Agabi119p4_5866</name>
</gene>
<dbReference type="Proteomes" id="UP000629468">
    <property type="component" value="Unassembled WGS sequence"/>
</dbReference>
<evidence type="ECO:0000313" key="3">
    <source>
        <dbReference type="EMBL" id="KAF7771555.1"/>
    </source>
</evidence>
<dbReference type="AlphaFoldDB" id="A0A8H7KFL4"/>
<dbReference type="GO" id="GO:0005525">
    <property type="term" value="F:GTP binding"/>
    <property type="evidence" value="ECO:0007669"/>
    <property type="project" value="InterPro"/>
</dbReference>
<accession>A0A8H7KFL4</accession>
<dbReference type="PANTHER" id="PTHR42714:SF2">
    <property type="entry name" value="TRNA MODIFICATION GTPASE GTPBP3, MITOCHONDRIAL"/>
    <property type="match status" value="1"/>
</dbReference>
<feature type="domain" description="G" evidence="2">
    <location>
        <begin position="447"/>
        <end position="503"/>
    </location>
</feature>
<dbReference type="PANTHER" id="PTHR42714">
    <property type="entry name" value="TRNA MODIFICATION GTPASE GTPBP3"/>
    <property type="match status" value="1"/>
</dbReference>
<proteinExistence type="predicted"/>
<dbReference type="Pfam" id="PF01926">
    <property type="entry name" value="MMR_HSR1"/>
    <property type="match status" value="2"/>
</dbReference>
<dbReference type="SUPFAM" id="SSF52540">
    <property type="entry name" value="P-loop containing nucleoside triphosphate hydrolases"/>
    <property type="match status" value="2"/>
</dbReference>
<sequence length="831" mass="95040">MASSLSSTSAFIDLNPVRVIKKELHEDDHIIAIMGPTGAGKSSFIAAATGRDLGVGHSLQSHTSQLTAFRVKRGENYVVLVDTPGSDDTNLSDYDILQKVFKWLHEVPDGFTKPPELCGILYLHRISDNRMGGTTLKNLDLFQKLLGKDRFERVILTTTMWPEDQSDFYDAFRRQEELRDDYWKFMIDKGSRVEPFSGTQASAWSILDNLVKENRRAIQIQKELSKSWKDVPDTKAGKQLQRFNGTVIQQQKVALRQLLDEIGKTTDQEIKDVLVKEWLSLREEQEKAARVNQRLDSWVGRRFIKNFVPRNSRATAQFPYEDRCLDLISDILKNDEQRYRIYTRTGDDAKTMYHFLCQVSSRDAFKEERTVSPLNDLERRLEEKNPTLHHENSQDGLSDKYENVYNILLDIISNDNASPPDSDGTRYDTINPVRIIKEELDVNDHIVAIMGPTGAGKSSFIAAATGRDFGVCHSLQSHSSQIAAIRVKRGENYVVLVDMPGFDDTYLSDYDTLRMISDWLREIPDGSTKPLKLCGILYLHRISDNRMGGATLKNLEMFQKLCGKDRFERVILTTTMWPEDSSDVEDARKREEELCNDYWKLMMDKGSITRPFDGTQASAWSILDNLVKKRKQAIQIQKELKKPWKDVLDTTAGKQLQRFNGSTTDQEIKDVLVKKWLSQRENAARDQQNRRTIAQFSYEDRCLDLISDILKNNGQRCKISKLSGDDAKTMYDFLRQISSRDKKSQMPHHENSQDGSSESIVEVKYENVYKILLDIIRNNTAAPFSCAGTRNADVHPTKYMMTSKDYISKLYSIPSIVSAGSPLSTVLLHKL</sequence>